<keyword evidence="1" id="KW-0732">Signal</keyword>
<evidence type="ECO:0000256" key="1">
    <source>
        <dbReference type="SAM" id="SignalP"/>
    </source>
</evidence>
<dbReference type="EMBL" id="JAHQCS010000068">
    <property type="protein sequence ID" value="MBU9711359.1"/>
    <property type="molecule type" value="Genomic_DNA"/>
</dbReference>
<dbReference type="RefSeq" id="WP_217065238.1">
    <property type="nucleotide sequence ID" value="NZ_JAHQCS010000068.1"/>
</dbReference>
<reference evidence="2 3" key="1">
    <citation type="submission" date="2021-06" db="EMBL/GenBank/DDBJ databases">
        <title>Bacillus sp. RD4P76, an endophyte from a halophyte.</title>
        <authorList>
            <person name="Sun J.-Q."/>
        </authorList>
    </citation>
    <scope>NUCLEOTIDE SEQUENCE [LARGE SCALE GENOMIC DNA]</scope>
    <source>
        <strain evidence="2 3">CGMCC 1.15917</strain>
    </source>
</reference>
<accession>A0ABS6JCF4</accession>
<sequence length="140" mass="15742">MKKLSMFLVFLVILSACAVHSATPMKPNPNSMVLNIRNNANFDYYTIEVNVQSENAINSGGVMYADGSKIEKGDILGFEYIDKVDFQLIGEKSFVVVLQDKDQLNQVHLEPFTIELAANTDFLFEITGDSMEDVEIRQIK</sequence>
<name>A0ABS6JCF4_9BACI</name>
<comment type="caution">
    <text evidence="2">The sequence shown here is derived from an EMBL/GenBank/DDBJ whole genome shotgun (WGS) entry which is preliminary data.</text>
</comment>
<organism evidence="2 3">
    <name type="scientific">Evansella tamaricis</name>
    <dbReference type="NCBI Taxonomy" id="2069301"/>
    <lineage>
        <taxon>Bacteria</taxon>
        <taxon>Bacillati</taxon>
        <taxon>Bacillota</taxon>
        <taxon>Bacilli</taxon>
        <taxon>Bacillales</taxon>
        <taxon>Bacillaceae</taxon>
        <taxon>Evansella</taxon>
    </lineage>
</organism>
<dbReference type="PROSITE" id="PS51257">
    <property type="entry name" value="PROKAR_LIPOPROTEIN"/>
    <property type="match status" value="1"/>
</dbReference>
<dbReference type="Proteomes" id="UP000784880">
    <property type="component" value="Unassembled WGS sequence"/>
</dbReference>
<feature type="signal peptide" evidence="1">
    <location>
        <begin position="1"/>
        <end position="21"/>
    </location>
</feature>
<protein>
    <submittedName>
        <fullName evidence="2">Uncharacterized protein</fullName>
    </submittedName>
</protein>
<feature type="chain" id="PRO_5046151460" evidence="1">
    <location>
        <begin position="22"/>
        <end position="140"/>
    </location>
</feature>
<evidence type="ECO:0000313" key="2">
    <source>
        <dbReference type="EMBL" id="MBU9711359.1"/>
    </source>
</evidence>
<gene>
    <name evidence="2" type="ORF">KS419_06405</name>
</gene>
<evidence type="ECO:0000313" key="3">
    <source>
        <dbReference type="Proteomes" id="UP000784880"/>
    </source>
</evidence>
<keyword evidence="3" id="KW-1185">Reference proteome</keyword>
<proteinExistence type="predicted"/>